<sequence>MISTPWSTESGFSINKKLTRSLSTWAMNDSLDNWSSVDPMSTTASAGSLSSAVYSADTITLLTAAPSHSKQMCLPLIEPPSLRAVDSWAMYMAPSEDQLSLKSRVFSVGYPWGASPASSATDFYPSSTVTFTLKSRKGSRVSVSHSLSSSQKRHFHFPMNYINSITLQHPGLEWAFTKQHGFPVITSIPL</sequence>
<evidence type="ECO:0000313" key="2">
    <source>
        <dbReference type="Proteomes" id="UP001231518"/>
    </source>
</evidence>
<gene>
    <name evidence="1" type="ORF">PYW07_007643</name>
</gene>
<name>A0AAD8DV34_MYTSE</name>
<accession>A0AAD8DV34</accession>
<evidence type="ECO:0000313" key="1">
    <source>
        <dbReference type="EMBL" id="KAJ8723663.1"/>
    </source>
</evidence>
<keyword evidence="2" id="KW-1185">Reference proteome</keyword>
<dbReference type="AlphaFoldDB" id="A0AAD8DV34"/>
<dbReference type="EMBL" id="JARGEI010000011">
    <property type="protein sequence ID" value="KAJ8723663.1"/>
    <property type="molecule type" value="Genomic_DNA"/>
</dbReference>
<reference evidence="1" key="1">
    <citation type="submission" date="2023-03" db="EMBL/GenBank/DDBJ databases">
        <title>Chromosome-level genomes of two armyworms, Mythimna separata and Mythimna loreyi, provide insights into the biosynthesis and reception of sex pheromones.</title>
        <authorList>
            <person name="Zhao H."/>
        </authorList>
    </citation>
    <scope>NUCLEOTIDE SEQUENCE</scope>
    <source>
        <strain evidence="1">BeijingLab</strain>
        <tissue evidence="1">Pupa</tissue>
    </source>
</reference>
<comment type="caution">
    <text evidence="1">The sequence shown here is derived from an EMBL/GenBank/DDBJ whole genome shotgun (WGS) entry which is preliminary data.</text>
</comment>
<proteinExistence type="predicted"/>
<organism evidence="1 2">
    <name type="scientific">Mythimna separata</name>
    <name type="common">Oriental armyworm</name>
    <name type="synonym">Pseudaletia separata</name>
    <dbReference type="NCBI Taxonomy" id="271217"/>
    <lineage>
        <taxon>Eukaryota</taxon>
        <taxon>Metazoa</taxon>
        <taxon>Ecdysozoa</taxon>
        <taxon>Arthropoda</taxon>
        <taxon>Hexapoda</taxon>
        <taxon>Insecta</taxon>
        <taxon>Pterygota</taxon>
        <taxon>Neoptera</taxon>
        <taxon>Endopterygota</taxon>
        <taxon>Lepidoptera</taxon>
        <taxon>Glossata</taxon>
        <taxon>Ditrysia</taxon>
        <taxon>Noctuoidea</taxon>
        <taxon>Noctuidae</taxon>
        <taxon>Noctuinae</taxon>
        <taxon>Hadenini</taxon>
        <taxon>Mythimna</taxon>
    </lineage>
</organism>
<protein>
    <submittedName>
        <fullName evidence="1">Uncharacterized protein</fullName>
    </submittedName>
</protein>
<dbReference type="Proteomes" id="UP001231518">
    <property type="component" value="Chromosome 20"/>
</dbReference>